<reference evidence="3 4" key="1">
    <citation type="journal article" date="2019" name="Genome Biol. Evol.">
        <title>Day and night: Metabolic profiles and evolutionary relationships of six axenic non-marine cyanobacteria.</title>
        <authorList>
            <person name="Will S.E."/>
            <person name="Henke P."/>
            <person name="Boedeker C."/>
            <person name="Huang S."/>
            <person name="Brinkmann H."/>
            <person name="Rohde M."/>
            <person name="Jarek M."/>
            <person name="Friedl T."/>
            <person name="Seufert S."/>
            <person name="Schumacher M."/>
            <person name="Overmann J."/>
            <person name="Neumann-Schaal M."/>
            <person name="Petersen J."/>
        </authorList>
    </citation>
    <scope>NUCLEOTIDE SEQUENCE [LARGE SCALE GENOMIC DNA]</scope>
    <source>
        <strain evidence="3 4">PCC 6912</strain>
    </source>
</reference>
<gene>
    <name evidence="3" type="ORF">PCC6912_22690</name>
</gene>
<sequence>MGLIDRIGRVIRANINSLIGTAEDPEKVLEQAVIEMQDNLVQLRQAVAAAIASQKRTERQAAQAQSAAEEWYRRAQLALQQGNEPLARETLTKRQAYQKTAIDLSNQIEEQTSVVARLKKDMRELELKISELRTKKDIYIARARSAEASVRLREMLDGVSGTTSLNAFERMEDKVLQLEAQKDAIAVAGTDELEKKFAVLESSVDNDLAQMKAQLPSSRENTQSS</sequence>
<dbReference type="PANTHER" id="PTHR31088:SF6">
    <property type="entry name" value="PHAGE SHOCK PROTEIN A"/>
    <property type="match status" value="1"/>
</dbReference>
<dbReference type="AlphaFoldDB" id="A0A3S0Y1S8"/>
<dbReference type="PANTHER" id="PTHR31088">
    <property type="entry name" value="MEMBRANE-ASSOCIATED PROTEIN VIPP1, CHLOROPLASTIC"/>
    <property type="match status" value="1"/>
</dbReference>
<evidence type="ECO:0000256" key="2">
    <source>
        <dbReference type="SAM" id="Coils"/>
    </source>
</evidence>
<evidence type="ECO:0000256" key="1">
    <source>
        <dbReference type="ARBA" id="ARBA00043985"/>
    </source>
</evidence>
<dbReference type="OrthoDB" id="9779630at2"/>
<dbReference type="RefSeq" id="WP_127011318.1">
    <property type="nucleotide sequence ID" value="NZ_RSCJ01000007.1"/>
</dbReference>
<feature type="coiled-coil region" evidence="2">
    <location>
        <begin position="101"/>
        <end position="142"/>
    </location>
</feature>
<name>A0A3S0Y1S8_CHLFR</name>
<accession>A0A3S0Y1S8</accession>
<dbReference type="Proteomes" id="UP000268857">
    <property type="component" value="Unassembled WGS sequence"/>
</dbReference>
<dbReference type="Pfam" id="PF04012">
    <property type="entry name" value="PspA_IM30"/>
    <property type="match status" value="1"/>
</dbReference>
<proteinExistence type="inferred from homology"/>
<evidence type="ECO:0000313" key="3">
    <source>
        <dbReference type="EMBL" id="RUR83436.1"/>
    </source>
</evidence>
<evidence type="ECO:0000313" key="4">
    <source>
        <dbReference type="Proteomes" id="UP000268857"/>
    </source>
</evidence>
<dbReference type="EMBL" id="RSCJ01000007">
    <property type="protein sequence ID" value="RUR83436.1"/>
    <property type="molecule type" value="Genomic_DNA"/>
</dbReference>
<keyword evidence="2" id="KW-0175">Coiled coil</keyword>
<protein>
    <submittedName>
        <fullName evidence="3">Membrane protein</fullName>
    </submittedName>
</protein>
<dbReference type="STRING" id="211165.GCA_000317285_04812"/>
<comment type="caution">
    <text evidence="3">The sequence shown here is derived from an EMBL/GenBank/DDBJ whole genome shotgun (WGS) entry which is preliminary data.</text>
</comment>
<dbReference type="InterPro" id="IPR007157">
    <property type="entry name" value="PspA_VIPP1"/>
</dbReference>
<organism evidence="3 4">
    <name type="scientific">Chlorogloeopsis fritschii PCC 6912</name>
    <dbReference type="NCBI Taxonomy" id="211165"/>
    <lineage>
        <taxon>Bacteria</taxon>
        <taxon>Bacillati</taxon>
        <taxon>Cyanobacteriota</taxon>
        <taxon>Cyanophyceae</taxon>
        <taxon>Nostocales</taxon>
        <taxon>Chlorogloeopsidaceae</taxon>
        <taxon>Chlorogloeopsis</taxon>
    </lineage>
</organism>
<comment type="similarity">
    <text evidence="1">Belongs to the PspA/Vipp/IM30 family.</text>
</comment>
<keyword evidence="4" id="KW-1185">Reference proteome</keyword>